<protein>
    <submittedName>
        <fullName evidence="2">Peroxin 11c protein</fullName>
    </submittedName>
</protein>
<sequence length="326" mass="34284">MANSTSVAAPAPSAPETGGDITTVAPVPIADLPSGDPIPSSVPSSKPAKPLPITALVAALPSNADALVSRLEKCLSTPSGIDTVMLFVGYTSKLSASILTTLSASALQRSARDWLTVLTSLPRGTTLVLSTPNKPPTSAALALVLAKRLNALSALMSEARTILRLWALLGIYSWARGLVRKSFSASDEKAEKTSKSATALEYIRVLLCVALQTLENGAYLSQKGVLGWTPKQQAKAYKWSARFWAAFVGVEIGRLAAQRFASKEGVKTAEQKTSWNKSMAKSLAWAPLTVHWSTDKGLVSEGVVGLLASIPGLIQMTDLWAGSAKA</sequence>
<evidence type="ECO:0000313" key="3">
    <source>
        <dbReference type="Proteomes" id="UP001301958"/>
    </source>
</evidence>
<comment type="caution">
    <text evidence="2">The sequence shown here is derived from an EMBL/GenBank/DDBJ whole genome shotgun (WGS) entry which is preliminary data.</text>
</comment>
<evidence type="ECO:0000313" key="2">
    <source>
        <dbReference type="EMBL" id="KAK4224762.1"/>
    </source>
</evidence>
<dbReference type="Proteomes" id="UP001301958">
    <property type="component" value="Unassembled WGS sequence"/>
</dbReference>
<dbReference type="AlphaFoldDB" id="A0AAN7GTX9"/>
<reference evidence="2" key="1">
    <citation type="journal article" date="2023" name="Mol. Phylogenet. Evol.">
        <title>Genome-scale phylogeny and comparative genomics of the fungal order Sordariales.</title>
        <authorList>
            <person name="Hensen N."/>
            <person name="Bonometti L."/>
            <person name="Westerberg I."/>
            <person name="Brannstrom I.O."/>
            <person name="Guillou S."/>
            <person name="Cros-Aarteil S."/>
            <person name="Calhoun S."/>
            <person name="Haridas S."/>
            <person name="Kuo A."/>
            <person name="Mondo S."/>
            <person name="Pangilinan J."/>
            <person name="Riley R."/>
            <person name="LaButti K."/>
            <person name="Andreopoulos B."/>
            <person name="Lipzen A."/>
            <person name="Chen C."/>
            <person name="Yan M."/>
            <person name="Daum C."/>
            <person name="Ng V."/>
            <person name="Clum A."/>
            <person name="Steindorff A."/>
            <person name="Ohm R.A."/>
            <person name="Martin F."/>
            <person name="Silar P."/>
            <person name="Natvig D.O."/>
            <person name="Lalanne C."/>
            <person name="Gautier V."/>
            <person name="Ament-Velasquez S.L."/>
            <person name="Kruys A."/>
            <person name="Hutchinson M.I."/>
            <person name="Powell A.J."/>
            <person name="Barry K."/>
            <person name="Miller A.N."/>
            <person name="Grigoriev I.V."/>
            <person name="Debuchy R."/>
            <person name="Gladieux P."/>
            <person name="Hiltunen Thoren M."/>
            <person name="Johannesson H."/>
        </authorList>
    </citation>
    <scope>NUCLEOTIDE SEQUENCE</scope>
    <source>
        <strain evidence="2">CBS 990.96</strain>
    </source>
</reference>
<evidence type="ECO:0000256" key="1">
    <source>
        <dbReference type="SAM" id="MobiDB-lite"/>
    </source>
</evidence>
<keyword evidence="3" id="KW-1185">Reference proteome</keyword>
<feature type="compositionally biased region" description="Low complexity" evidence="1">
    <location>
        <begin position="1"/>
        <end position="15"/>
    </location>
</feature>
<name>A0AAN7GTX9_9PEZI</name>
<feature type="compositionally biased region" description="Low complexity" evidence="1">
    <location>
        <begin position="37"/>
        <end position="47"/>
    </location>
</feature>
<feature type="region of interest" description="Disordered" evidence="1">
    <location>
        <begin position="1"/>
        <end position="47"/>
    </location>
</feature>
<reference evidence="2" key="2">
    <citation type="submission" date="2023-05" db="EMBL/GenBank/DDBJ databases">
        <authorList>
            <consortium name="Lawrence Berkeley National Laboratory"/>
            <person name="Steindorff A."/>
            <person name="Hensen N."/>
            <person name="Bonometti L."/>
            <person name="Westerberg I."/>
            <person name="Brannstrom I.O."/>
            <person name="Guillou S."/>
            <person name="Cros-Aarteil S."/>
            <person name="Calhoun S."/>
            <person name="Haridas S."/>
            <person name="Kuo A."/>
            <person name="Mondo S."/>
            <person name="Pangilinan J."/>
            <person name="Riley R."/>
            <person name="Labutti K."/>
            <person name="Andreopoulos B."/>
            <person name="Lipzen A."/>
            <person name="Chen C."/>
            <person name="Yanf M."/>
            <person name="Daum C."/>
            <person name="Ng V."/>
            <person name="Clum A."/>
            <person name="Ohm R."/>
            <person name="Martin F."/>
            <person name="Silar P."/>
            <person name="Natvig D."/>
            <person name="Lalanne C."/>
            <person name="Gautier V."/>
            <person name="Ament-Velasquez S.L."/>
            <person name="Kruys A."/>
            <person name="Hutchinson M.I."/>
            <person name="Powell A.J."/>
            <person name="Barry K."/>
            <person name="Miller A.N."/>
            <person name="Grigoriev I.V."/>
            <person name="Debuchy R."/>
            <person name="Gladieux P."/>
            <person name="Thoren M.H."/>
            <person name="Johannesson H."/>
        </authorList>
    </citation>
    <scope>NUCLEOTIDE SEQUENCE</scope>
    <source>
        <strain evidence="2">CBS 990.96</strain>
    </source>
</reference>
<dbReference type="PANTHER" id="PTHR12652:SF25">
    <property type="entry name" value="MICROBODY (PEROXISOME) PROLIFERATION PROTEIN PEROXIN 11C (EUROFUNG)"/>
    <property type="match status" value="1"/>
</dbReference>
<accession>A0AAN7GTX9</accession>
<gene>
    <name evidence="2" type="ORF">QBC38DRAFT_484755</name>
</gene>
<proteinExistence type="predicted"/>
<dbReference type="PANTHER" id="PTHR12652">
    <property type="entry name" value="PEROXISOMAL BIOGENESIS FACTOR 11"/>
    <property type="match status" value="1"/>
</dbReference>
<organism evidence="2 3">
    <name type="scientific">Podospora fimiseda</name>
    <dbReference type="NCBI Taxonomy" id="252190"/>
    <lineage>
        <taxon>Eukaryota</taxon>
        <taxon>Fungi</taxon>
        <taxon>Dikarya</taxon>
        <taxon>Ascomycota</taxon>
        <taxon>Pezizomycotina</taxon>
        <taxon>Sordariomycetes</taxon>
        <taxon>Sordariomycetidae</taxon>
        <taxon>Sordariales</taxon>
        <taxon>Podosporaceae</taxon>
        <taxon>Podospora</taxon>
    </lineage>
</organism>
<dbReference type="EMBL" id="MU865384">
    <property type="protein sequence ID" value="KAK4224762.1"/>
    <property type="molecule type" value="Genomic_DNA"/>
</dbReference>